<keyword evidence="2 5" id="KW-0812">Transmembrane</keyword>
<keyword evidence="7" id="KW-1185">Reference proteome</keyword>
<dbReference type="RefSeq" id="WP_073044212.1">
    <property type="nucleotide sequence ID" value="NZ_FQUO01000010.1"/>
</dbReference>
<evidence type="ECO:0000313" key="7">
    <source>
        <dbReference type="Proteomes" id="UP000184368"/>
    </source>
</evidence>
<dbReference type="GO" id="GO:0065002">
    <property type="term" value="P:intracellular protein transmembrane transport"/>
    <property type="evidence" value="ECO:0007669"/>
    <property type="project" value="TreeGrafter"/>
</dbReference>
<dbReference type="EMBL" id="FQUO01000010">
    <property type="protein sequence ID" value="SHF62448.1"/>
    <property type="molecule type" value="Genomic_DNA"/>
</dbReference>
<keyword evidence="5" id="KW-1003">Cell membrane</keyword>
<evidence type="ECO:0000313" key="6">
    <source>
        <dbReference type="EMBL" id="SHF62448.1"/>
    </source>
</evidence>
<comment type="similarity">
    <text evidence="5">Belongs to the TatC family.</text>
</comment>
<gene>
    <name evidence="5" type="primary">tatC</name>
    <name evidence="6" type="ORF">SAMN05444008_11092</name>
</gene>
<proteinExistence type="inferred from homology"/>
<dbReference type="InterPro" id="IPR002033">
    <property type="entry name" value="TatC"/>
</dbReference>
<dbReference type="Pfam" id="PF00902">
    <property type="entry name" value="TatC"/>
    <property type="match status" value="1"/>
</dbReference>
<dbReference type="GO" id="GO:0043953">
    <property type="term" value="P:protein transport by the Tat complex"/>
    <property type="evidence" value="ECO:0007669"/>
    <property type="project" value="UniProtKB-UniRule"/>
</dbReference>
<evidence type="ECO:0000256" key="5">
    <source>
        <dbReference type="HAMAP-Rule" id="MF_00902"/>
    </source>
</evidence>
<comment type="subcellular location">
    <subcellularLocation>
        <location evidence="5">Cell membrane</location>
        <topology evidence="5">Multi-pass membrane protein</topology>
    </subcellularLocation>
    <subcellularLocation>
        <location evidence="1">Membrane</location>
        <topology evidence="1">Multi-pass membrane protein</topology>
    </subcellularLocation>
</comment>
<dbReference type="PANTHER" id="PTHR30371">
    <property type="entry name" value="SEC-INDEPENDENT PROTEIN TRANSLOCASE PROTEIN TATC"/>
    <property type="match status" value="1"/>
</dbReference>
<dbReference type="PRINTS" id="PR01840">
    <property type="entry name" value="TATCFAMILY"/>
</dbReference>
<comment type="caution">
    <text evidence="5">Lacks conserved residue(s) required for the propagation of feature annotation.</text>
</comment>
<keyword evidence="4 5" id="KW-0472">Membrane</keyword>
<evidence type="ECO:0000256" key="1">
    <source>
        <dbReference type="ARBA" id="ARBA00004141"/>
    </source>
</evidence>
<feature type="transmembrane region" description="Helical" evidence="5">
    <location>
        <begin position="101"/>
        <end position="122"/>
    </location>
</feature>
<dbReference type="Proteomes" id="UP000184368">
    <property type="component" value="Unassembled WGS sequence"/>
</dbReference>
<evidence type="ECO:0000256" key="2">
    <source>
        <dbReference type="ARBA" id="ARBA00022692"/>
    </source>
</evidence>
<dbReference type="PANTHER" id="PTHR30371:SF0">
    <property type="entry name" value="SEC-INDEPENDENT PROTEIN TRANSLOCASE PROTEIN TATC, CHLOROPLASTIC-RELATED"/>
    <property type="match status" value="1"/>
</dbReference>
<dbReference type="AlphaFoldDB" id="A0A1M5D626"/>
<accession>A0A1M5D626</accession>
<protein>
    <recommendedName>
        <fullName evidence="5">Sec-independent protein translocase protein TatC</fullName>
    </recommendedName>
</protein>
<dbReference type="NCBIfam" id="TIGR00945">
    <property type="entry name" value="tatC"/>
    <property type="match status" value="1"/>
</dbReference>
<feature type="transmembrane region" description="Helical" evidence="5">
    <location>
        <begin position="143"/>
        <end position="162"/>
    </location>
</feature>
<name>A0A1M5D626_9BACT</name>
<dbReference type="HAMAP" id="MF_00902">
    <property type="entry name" value="TatC"/>
    <property type="match status" value="1"/>
</dbReference>
<feature type="transmembrane region" description="Helical" evidence="5">
    <location>
        <begin position="195"/>
        <end position="217"/>
    </location>
</feature>
<evidence type="ECO:0000256" key="3">
    <source>
        <dbReference type="ARBA" id="ARBA00022989"/>
    </source>
</evidence>
<reference evidence="6 7" key="1">
    <citation type="submission" date="2016-11" db="EMBL/GenBank/DDBJ databases">
        <authorList>
            <person name="Jaros S."/>
            <person name="Januszkiewicz K."/>
            <person name="Wedrychowicz H."/>
        </authorList>
    </citation>
    <scope>NUCLEOTIDE SEQUENCE [LARGE SCALE GENOMIC DNA]</scope>
    <source>
        <strain evidence="6 7">DSM 26897</strain>
    </source>
</reference>
<sequence>MALKLFNRTAGETKAEMSFVDHLEVLRGHLFRSVIAIVVGAIVVGIYNKFVVRNILMGPTHSDFPTYRLMCRIGNAMGLGKSMCIEDFSVPMQNTAVGGQLSMFFSVVLIGGLILAFPYVFYEFWRFVKPALTEKELGKTRGVIFWVSFLFFVGVCFGYFVVSPYTIHFFATFQVDEFIENRWTIGSYLDTMTPLILGSGLAFQLPLVMFFLAKVGIVTATFLAQSRKYALVIVLIVAGVITPGPDIISQMTVALPLLLLYEISIVLCRRVEKERAAEDVKEWS</sequence>
<keyword evidence="3 5" id="KW-1133">Transmembrane helix</keyword>
<feature type="transmembrane region" description="Helical" evidence="5">
    <location>
        <begin position="229"/>
        <end position="245"/>
    </location>
</feature>
<dbReference type="GO" id="GO:0009977">
    <property type="term" value="F:proton motive force dependent protein transmembrane transporter activity"/>
    <property type="evidence" value="ECO:0007669"/>
    <property type="project" value="TreeGrafter"/>
</dbReference>
<organism evidence="6 7">
    <name type="scientific">Cnuella takakiae</name>
    <dbReference type="NCBI Taxonomy" id="1302690"/>
    <lineage>
        <taxon>Bacteria</taxon>
        <taxon>Pseudomonadati</taxon>
        <taxon>Bacteroidota</taxon>
        <taxon>Chitinophagia</taxon>
        <taxon>Chitinophagales</taxon>
        <taxon>Chitinophagaceae</taxon>
        <taxon>Cnuella</taxon>
    </lineage>
</organism>
<keyword evidence="5" id="KW-0813">Transport</keyword>
<feature type="transmembrane region" description="Helical" evidence="5">
    <location>
        <begin position="30"/>
        <end position="47"/>
    </location>
</feature>
<dbReference type="GO" id="GO:0033281">
    <property type="term" value="C:TAT protein transport complex"/>
    <property type="evidence" value="ECO:0007669"/>
    <property type="project" value="UniProtKB-UniRule"/>
</dbReference>
<comment type="function">
    <text evidence="5">Part of the twin-arginine translocation (Tat) system that transports large folded proteins containing a characteristic twin-arginine motif in their signal peptide across membranes.</text>
</comment>
<comment type="subunit">
    <text evidence="5">Forms a complex with TatA.</text>
</comment>
<keyword evidence="5" id="KW-0811">Translocation</keyword>
<evidence type="ECO:0000256" key="4">
    <source>
        <dbReference type="ARBA" id="ARBA00023136"/>
    </source>
</evidence>
<keyword evidence="5" id="KW-0653">Protein transport</keyword>